<dbReference type="Pfam" id="PF04241">
    <property type="entry name" value="DUF423"/>
    <property type="match status" value="1"/>
</dbReference>
<accession>A0A2P6NXE0</accession>
<name>A0A2P6NXE0_9EUKA</name>
<evidence type="ECO:0000256" key="2">
    <source>
        <dbReference type="ARBA" id="ARBA00022692"/>
    </source>
</evidence>
<protein>
    <submittedName>
        <fullName evidence="6">Uncharacterized protein</fullName>
    </submittedName>
</protein>
<feature type="transmembrane region" description="Helical" evidence="5">
    <location>
        <begin position="193"/>
        <end position="214"/>
    </location>
</feature>
<sequence length="249" mass="26610">MSICVRIASIKYGGLLNHLFVSIYYPRVLELKIALSDVWKAKRKCLRLLTNPLEEPSSHSSGLEDSATIQPRDHHKCCSSFSSWKLKSPGIGPFGGVSCTLVGNEVGYRRGREIGVYTCCAGGAFSAASSVALGAFGAHGLKNYVTDKKLLSAYETAAHYHMAHSLAILFASTCIATHTLSDPRPRLTPAGHLSAGLFLAGCGLFSGSLYAMAALEERRLGIITPFGGLCFIAGWATLAFSRGRALPLK</sequence>
<keyword evidence="4 5" id="KW-0472">Membrane</keyword>
<evidence type="ECO:0000256" key="3">
    <source>
        <dbReference type="ARBA" id="ARBA00022989"/>
    </source>
</evidence>
<evidence type="ECO:0000313" key="7">
    <source>
        <dbReference type="Proteomes" id="UP000241769"/>
    </source>
</evidence>
<feature type="transmembrane region" description="Helical" evidence="5">
    <location>
        <begin position="114"/>
        <end position="138"/>
    </location>
</feature>
<dbReference type="FunCoup" id="A0A2P6NXE0">
    <property type="interactions" value="36"/>
</dbReference>
<dbReference type="Proteomes" id="UP000241769">
    <property type="component" value="Unassembled WGS sequence"/>
</dbReference>
<reference evidence="6 7" key="1">
    <citation type="journal article" date="2018" name="Genome Biol. Evol.">
        <title>Multiple Roots of Fruiting Body Formation in Amoebozoa.</title>
        <authorList>
            <person name="Hillmann F."/>
            <person name="Forbes G."/>
            <person name="Novohradska S."/>
            <person name="Ferling I."/>
            <person name="Riege K."/>
            <person name="Groth M."/>
            <person name="Westermann M."/>
            <person name="Marz M."/>
            <person name="Spaller T."/>
            <person name="Winckler T."/>
            <person name="Schaap P."/>
            <person name="Glockner G."/>
        </authorList>
    </citation>
    <scope>NUCLEOTIDE SEQUENCE [LARGE SCALE GENOMIC DNA]</scope>
    <source>
        <strain evidence="6 7">Jena</strain>
    </source>
</reference>
<gene>
    <name evidence="6" type="ORF">PROFUN_03028</name>
</gene>
<dbReference type="GO" id="GO:0016020">
    <property type="term" value="C:membrane"/>
    <property type="evidence" value="ECO:0007669"/>
    <property type="project" value="UniProtKB-SubCell"/>
</dbReference>
<feature type="transmembrane region" description="Helical" evidence="5">
    <location>
        <begin position="220"/>
        <end position="240"/>
    </location>
</feature>
<dbReference type="InterPro" id="IPR006696">
    <property type="entry name" value="DUF423"/>
</dbReference>
<evidence type="ECO:0000256" key="1">
    <source>
        <dbReference type="ARBA" id="ARBA00004141"/>
    </source>
</evidence>
<keyword evidence="3 5" id="KW-1133">Transmembrane helix</keyword>
<evidence type="ECO:0000256" key="5">
    <source>
        <dbReference type="SAM" id="Phobius"/>
    </source>
</evidence>
<keyword evidence="7" id="KW-1185">Reference proteome</keyword>
<organism evidence="6 7">
    <name type="scientific">Planoprotostelium fungivorum</name>
    <dbReference type="NCBI Taxonomy" id="1890364"/>
    <lineage>
        <taxon>Eukaryota</taxon>
        <taxon>Amoebozoa</taxon>
        <taxon>Evosea</taxon>
        <taxon>Variosea</taxon>
        <taxon>Cavosteliida</taxon>
        <taxon>Cavosteliaceae</taxon>
        <taxon>Planoprotostelium</taxon>
    </lineage>
</organism>
<dbReference type="AlphaFoldDB" id="A0A2P6NXE0"/>
<comment type="caution">
    <text evidence="6">The sequence shown here is derived from an EMBL/GenBank/DDBJ whole genome shotgun (WGS) entry which is preliminary data.</text>
</comment>
<comment type="subcellular location">
    <subcellularLocation>
        <location evidence="1">Membrane</location>
        <topology evidence="1">Multi-pass membrane protein</topology>
    </subcellularLocation>
</comment>
<evidence type="ECO:0000256" key="4">
    <source>
        <dbReference type="ARBA" id="ARBA00023136"/>
    </source>
</evidence>
<proteinExistence type="predicted"/>
<dbReference type="PANTHER" id="PTHR43461">
    <property type="entry name" value="TRANSMEMBRANE PROTEIN 256"/>
    <property type="match status" value="1"/>
</dbReference>
<feature type="transmembrane region" description="Helical" evidence="5">
    <location>
        <begin position="158"/>
        <end position="181"/>
    </location>
</feature>
<dbReference type="PANTHER" id="PTHR43461:SF1">
    <property type="entry name" value="TRANSMEMBRANE PROTEIN 256"/>
    <property type="match status" value="1"/>
</dbReference>
<dbReference type="EMBL" id="MDYQ01000009">
    <property type="protein sequence ID" value="PRP88617.1"/>
    <property type="molecule type" value="Genomic_DNA"/>
</dbReference>
<dbReference type="InParanoid" id="A0A2P6NXE0"/>
<keyword evidence="2 5" id="KW-0812">Transmembrane</keyword>
<dbReference type="OrthoDB" id="269173at2759"/>
<evidence type="ECO:0000313" key="6">
    <source>
        <dbReference type="EMBL" id="PRP88617.1"/>
    </source>
</evidence>